<evidence type="ECO:0000259" key="3">
    <source>
        <dbReference type="Pfam" id="PF02678"/>
    </source>
</evidence>
<organism evidence="5 6">
    <name type="scientific">Microbulbifer echini</name>
    <dbReference type="NCBI Taxonomy" id="1529067"/>
    <lineage>
        <taxon>Bacteria</taxon>
        <taxon>Pseudomonadati</taxon>
        <taxon>Pseudomonadota</taxon>
        <taxon>Gammaproteobacteria</taxon>
        <taxon>Cellvibrionales</taxon>
        <taxon>Microbulbiferaceae</taxon>
        <taxon>Microbulbifer</taxon>
    </lineage>
</organism>
<protein>
    <submittedName>
        <fullName evidence="5">Pirin family protein</fullName>
    </submittedName>
</protein>
<dbReference type="Pfam" id="PF17954">
    <property type="entry name" value="Pirin_C_2"/>
    <property type="match status" value="1"/>
</dbReference>
<dbReference type="SUPFAM" id="SSF51182">
    <property type="entry name" value="RmlC-like cupins"/>
    <property type="match status" value="1"/>
</dbReference>
<gene>
    <name evidence="5" type="ORF">ACCI51_01125</name>
</gene>
<evidence type="ECO:0000313" key="5">
    <source>
        <dbReference type="EMBL" id="MFA0789126.1"/>
    </source>
</evidence>
<dbReference type="InterPro" id="IPR012093">
    <property type="entry name" value="Pirin"/>
</dbReference>
<dbReference type="Pfam" id="PF02678">
    <property type="entry name" value="Pirin"/>
    <property type="match status" value="1"/>
</dbReference>
<name>A0ABV4NIB1_9GAMM</name>
<proteinExistence type="inferred from homology"/>
<dbReference type="PANTHER" id="PTHR43212:SF3">
    <property type="entry name" value="QUERCETIN 2,3-DIOXYGENASE"/>
    <property type="match status" value="1"/>
</dbReference>
<evidence type="ECO:0000256" key="2">
    <source>
        <dbReference type="RuleBase" id="RU003457"/>
    </source>
</evidence>
<keyword evidence="6" id="KW-1185">Reference proteome</keyword>
<dbReference type="EMBL" id="JBGMEL010000001">
    <property type="protein sequence ID" value="MFA0789126.1"/>
    <property type="molecule type" value="Genomic_DNA"/>
</dbReference>
<accession>A0ABV4NIB1</accession>
<dbReference type="Proteomes" id="UP001569414">
    <property type="component" value="Unassembled WGS sequence"/>
</dbReference>
<comment type="similarity">
    <text evidence="1 2">Belongs to the pirin family.</text>
</comment>
<dbReference type="CDD" id="cd02910">
    <property type="entry name" value="cupin_Yhhw_N"/>
    <property type="match status" value="1"/>
</dbReference>
<dbReference type="InterPro" id="IPR011051">
    <property type="entry name" value="RmlC_Cupin_sf"/>
</dbReference>
<dbReference type="Gene3D" id="2.60.120.10">
    <property type="entry name" value="Jelly Rolls"/>
    <property type="match status" value="2"/>
</dbReference>
<evidence type="ECO:0000259" key="4">
    <source>
        <dbReference type="Pfam" id="PF17954"/>
    </source>
</evidence>
<evidence type="ECO:0000313" key="6">
    <source>
        <dbReference type="Proteomes" id="UP001569414"/>
    </source>
</evidence>
<dbReference type="InterPro" id="IPR014710">
    <property type="entry name" value="RmlC-like_jellyroll"/>
</dbReference>
<reference evidence="5 6" key="1">
    <citation type="submission" date="2024-08" db="EMBL/GenBank/DDBJ databases">
        <authorList>
            <person name="Ishaq N."/>
        </authorList>
    </citation>
    <scope>NUCLEOTIDE SEQUENCE [LARGE SCALE GENOMIC DNA]</scope>
    <source>
        <strain evidence="5 6">JCM 30400</strain>
    </source>
</reference>
<sequence>MFYFRPSQGRGQARFGWLNSKHTFSFGHYYDPKHMGFSALRVINDDIVRPGAGFDTHGHRDMEIISYILTGAIEHCDSEGNRFVVPAGEVQRMSAGTGITHSEYNHSKSQNLRFLQIWIQPNRRGIKPDYEQRSIAQIGKMTPLVTADGRGQSLSIQQDANLYRLQLTCGETISLDTLERPGYLHVIEGATGVNGRHRLSAGDGLGLFKERIQLESSAEGFTALWFDLPAT</sequence>
<comment type="caution">
    <text evidence="5">The sequence shown here is derived from an EMBL/GenBank/DDBJ whole genome shotgun (WGS) entry which is preliminary data.</text>
</comment>
<dbReference type="PANTHER" id="PTHR43212">
    <property type="entry name" value="QUERCETIN 2,3-DIOXYGENASE"/>
    <property type="match status" value="1"/>
</dbReference>
<feature type="domain" description="Pirin N-terminal" evidence="3">
    <location>
        <begin position="12"/>
        <end position="119"/>
    </location>
</feature>
<dbReference type="InterPro" id="IPR003829">
    <property type="entry name" value="Pirin_N_dom"/>
</dbReference>
<feature type="domain" description="Quercetin 2,3-dioxygenase C-terminal cupin" evidence="4">
    <location>
        <begin position="145"/>
        <end position="228"/>
    </location>
</feature>
<dbReference type="RefSeq" id="WP_299579594.1">
    <property type="nucleotide sequence ID" value="NZ_JBGMEL010000001.1"/>
</dbReference>
<evidence type="ECO:0000256" key="1">
    <source>
        <dbReference type="ARBA" id="ARBA00008416"/>
    </source>
</evidence>
<dbReference type="PIRSF" id="PIRSF006232">
    <property type="entry name" value="Pirin"/>
    <property type="match status" value="1"/>
</dbReference>
<dbReference type="InterPro" id="IPR041602">
    <property type="entry name" value="Quercetinase_C"/>
</dbReference>